<comment type="caution">
    <text evidence="2">The sequence shown here is derived from an EMBL/GenBank/DDBJ whole genome shotgun (WGS) entry which is preliminary data.</text>
</comment>
<sequence length="490" mass="53094">MPHTRSEDIGNIAAGALKIGAGFFRAKPSEETISRGVATAGTASRISPTLRDRVSGAFGATRGVQAFEAGRATIEGQEALTKEREARAGAIEGEAQASTQSFRLTNFLSPKLTTKLTQALIDVGADVDGNGIITDVELNKGISKIDTKFLSDGITEGISDLQSQIDIVQTSDGGINKLIEKANASMLASGQTVSEADFRTNPELANTFPKIAQSIARKDQINKQIGQFKRAEEGVKGMVGQQETVGQQPTRIKEFETITGVDTSLRGTPEYEKAFFDFQTKIREKTQGRKQLVGTTPEGAIVIFDNITGKIETSDVVTEILPKNKKLLSGEIAGQLATFDSLIDQIDDIKVIAKNNPEFIGPVAGQWNKLKSRFVDNADFTELDRNVESLITIAYALSGKQISEREMRMLKGAILPSVTQPGANFDTALDFASKWLTSNRDNRIKRLRQTGFFVGGDKETTKTKTGLPKLPRTDTGRTPEQEAASFLGEE</sequence>
<dbReference type="InterPro" id="IPR018247">
    <property type="entry name" value="EF_Hand_1_Ca_BS"/>
</dbReference>
<protein>
    <recommendedName>
        <fullName evidence="3">EF-hand domain-containing protein</fullName>
    </recommendedName>
</protein>
<accession>A0A0F9KJA7</accession>
<proteinExistence type="predicted"/>
<name>A0A0F9KJA7_9ZZZZ</name>
<organism evidence="2">
    <name type="scientific">marine sediment metagenome</name>
    <dbReference type="NCBI Taxonomy" id="412755"/>
    <lineage>
        <taxon>unclassified sequences</taxon>
        <taxon>metagenomes</taxon>
        <taxon>ecological metagenomes</taxon>
    </lineage>
</organism>
<dbReference type="PROSITE" id="PS00018">
    <property type="entry name" value="EF_HAND_1"/>
    <property type="match status" value="1"/>
</dbReference>
<feature type="region of interest" description="Disordered" evidence="1">
    <location>
        <begin position="455"/>
        <end position="490"/>
    </location>
</feature>
<dbReference type="EMBL" id="LAZR01007923">
    <property type="protein sequence ID" value="KKM82053.1"/>
    <property type="molecule type" value="Genomic_DNA"/>
</dbReference>
<reference evidence="2" key="1">
    <citation type="journal article" date="2015" name="Nature">
        <title>Complex archaea that bridge the gap between prokaryotes and eukaryotes.</title>
        <authorList>
            <person name="Spang A."/>
            <person name="Saw J.H."/>
            <person name="Jorgensen S.L."/>
            <person name="Zaremba-Niedzwiedzka K."/>
            <person name="Martijn J."/>
            <person name="Lind A.E."/>
            <person name="van Eijk R."/>
            <person name="Schleper C."/>
            <person name="Guy L."/>
            <person name="Ettema T.J."/>
        </authorList>
    </citation>
    <scope>NUCLEOTIDE SEQUENCE</scope>
</reference>
<evidence type="ECO:0000313" key="2">
    <source>
        <dbReference type="EMBL" id="KKM82053.1"/>
    </source>
</evidence>
<gene>
    <name evidence="2" type="ORF">LCGC14_1323510</name>
</gene>
<feature type="compositionally biased region" description="Basic and acidic residues" evidence="1">
    <location>
        <begin position="471"/>
        <end position="480"/>
    </location>
</feature>
<evidence type="ECO:0000256" key="1">
    <source>
        <dbReference type="SAM" id="MobiDB-lite"/>
    </source>
</evidence>
<dbReference type="AlphaFoldDB" id="A0A0F9KJA7"/>
<evidence type="ECO:0008006" key="3">
    <source>
        <dbReference type="Google" id="ProtNLM"/>
    </source>
</evidence>